<proteinExistence type="predicted"/>
<sequence>MDPLENCTEETEFEEQLRDRLFNPWRIPKTNKAKAVTLDVIQQLQAYEEYHHLRQRRRRRADQERFEAAVSAIVSNLVYHHVMGHGEGVRITRSNRYLGSRSRYSPLVFTKSLPTILDCLKAPEMAFVVMVLGHKGIFGRAKETTIWAGPRLIRRVVEHDLQPEDFGLDHTQEVIQLKRIKQGGWDDGGLEEYEDTPETIAYREQLRAINAWLEAAEIEFDECYWPDGRPVDTLDRRLRRVFTQGRFDSGGRLYGGFWQHLKKETRLKGLSINREEVVELDYGQMNPRILYGLCGAQPLDCDAYDIPGYQRFRPGVKKVMNSMIFATKRLTRMPKGVRKEFEEQHRVEQVMQAIEDAHPAIKDSFFKGMGHEAQFIESQVMVEVLLTLRELEIHALPIHDSVLVAKSNKDKVKEIMLSCFLKVVGVQGLVDEVVG</sequence>
<organism evidence="1 2">
    <name type="scientific">Humidesulfovibrio mexicanus</name>
    <dbReference type="NCBI Taxonomy" id="147047"/>
    <lineage>
        <taxon>Bacteria</taxon>
        <taxon>Pseudomonadati</taxon>
        <taxon>Thermodesulfobacteriota</taxon>
        <taxon>Desulfovibrionia</taxon>
        <taxon>Desulfovibrionales</taxon>
        <taxon>Desulfovibrionaceae</taxon>
        <taxon>Humidesulfovibrio</taxon>
    </lineage>
</organism>
<keyword evidence="2" id="KW-1185">Reference proteome</keyword>
<gene>
    <name evidence="1" type="ORF">SAMN04488503_0537</name>
</gene>
<evidence type="ECO:0000313" key="1">
    <source>
        <dbReference type="EMBL" id="SNR63999.1"/>
    </source>
</evidence>
<name>A0A238Y121_9BACT</name>
<protein>
    <recommendedName>
        <fullName evidence="3">DNA polymerase family A</fullName>
    </recommendedName>
</protein>
<dbReference type="EMBL" id="FZOC01000001">
    <property type="protein sequence ID" value="SNR63999.1"/>
    <property type="molecule type" value="Genomic_DNA"/>
</dbReference>
<accession>A0A238Y121</accession>
<dbReference type="AlphaFoldDB" id="A0A238Y121"/>
<reference evidence="1 2" key="1">
    <citation type="submission" date="2017-06" db="EMBL/GenBank/DDBJ databases">
        <authorList>
            <person name="Kim H.J."/>
            <person name="Triplett B.A."/>
        </authorList>
    </citation>
    <scope>NUCLEOTIDE SEQUENCE [LARGE SCALE GENOMIC DNA]</scope>
    <source>
        <strain evidence="1 2">DSM 13116</strain>
    </source>
</reference>
<evidence type="ECO:0000313" key="2">
    <source>
        <dbReference type="Proteomes" id="UP000198324"/>
    </source>
</evidence>
<evidence type="ECO:0008006" key="3">
    <source>
        <dbReference type="Google" id="ProtNLM"/>
    </source>
</evidence>
<dbReference type="Proteomes" id="UP000198324">
    <property type="component" value="Unassembled WGS sequence"/>
</dbReference>